<organism evidence="5">
    <name type="scientific">marine sediment metagenome</name>
    <dbReference type="NCBI Taxonomy" id="412755"/>
    <lineage>
        <taxon>unclassified sequences</taxon>
        <taxon>metagenomes</taxon>
        <taxon>ecological metagenomes</taxon>
    </lineage>
</organism>
<sequence length="180" mass="19360">SPFETLTAERLRARELLHRLNVEQPGGSLGSHSEIVRELLPNATRSTWIQPPFYCDYGTNIHIGEDVYFNFNCVILDAARVTIGAHTQFGPNVQIYAATHPLDADARRCGLENAKPVTIGADCWIGGGVIICPGVTIGDRCVLGAGSVVTKDMPDDTLVAGNPARPIRTLSTPPAARERG</sequence>
<evidence type="ECO:0000256" key="3">
    <source>
        <dbReference type="ARBA" id="ARBA00023315"/>
    </source>
</evidence>
<protein>
    <recommendedName>
        <fullName evidence="6">Maltose/galactoside acetyltransferase domain-containing protein</fullName>
    </recommendedName>
</protein>
<evidence type="ECO:0008006" key="6">
    <source>
        <dbReference type="Google" id="ProtNLM"/>
    </source>
</evidence>
<proteinExistence type="inferred from homology"/>
<feature type="non-terminal residue" evidence="5">
    <location>
        <position position="1"/>
    </location>
</feature>
<accession>X0UBJ6</accession>
<dbReference type="PANTHER" id="PTHR23416:SF23">
    <property type="entry name" value="ACETYLTRANSFERASE C18B11.09C-RELATED"/>
    <property type="match status" value="1"/>
</dbReference>
<evidence type="ECO:0000313" key="5">
    <source>
        <dbReference type="EMBL" id="GAF97742.1"/>
    </source>
</evidence>
<name>X0UBJ6_9ZZZZ</name>
<gene>
    <name evidence="5" type="ORF">S01H1_21816</name>
</gene>
<dbReference type="FunFam" id="2.160.10.10:FF:000025">
    <property type="entry name" value="Hexapeptide-repeat containing-acetyltransferase"/>
    <property type="match status" value="1"/>
</dbReference>
<dbReference type="GO" id="GO:0005829">
    <property type="term" value="C:cytosol"/>
    <property type="evidence" value="ECO:0007669"/>
    <property type="project" value="TreeGrafter"/>
</dbReference>
<dbReference type="InterPro" id="IPR001451">
    <property type="entry name" value="Hexapep"/>
</dbReference>
<dbReference type="SUPFAM" id="SSF51161">
    <property type="entry name" value="Trimeric LpxA-like enzymes"/>
    <property type="match status" value="1"/>
</dbReference>
<dbReference type="Pfam" id="PF00132">
    <property type="entry name" value="Hexapep"/>
    <property type="match status" value="1"/>
</dbReference>
<dbReference type="PANTHER" id="PTHR23416">
    <property type="entry name" value="SIALIC ACID SYNTHASE-RELATED"/>
    <property type="match status" value="1"/>
</dbReference>
<dbReference type="CDD" id="cd03357">
    <property type="entry name" value="LbH_MAT_GAT"/>
    <property type="match status" value="1"/>
</dbReference>
<reference evidence="5" key="1">
    <citation type="journal article" date="2014" name="Front. Microbiol.">
        <title>High frequency of phylogenetically diverse reductive dehalogenase-homologous genes in deep subseafloor sedimentary metagenomes.</title>
        <authorList>
            <person name="Kawai M."/>
            <person name="Futagami T."/>
            <person name="Toyoda A."/>
            <person name="Takaki Y."/>
            <person name="Nishi S."/>
            <person name="Hori S."/>
            <person name="Arai W."/>
            <person name="Tsubouchi T."/>
            <person name="Morono Y."/>
            <person name="Uchiyama I."/>
            <person name="Ito T."/>
            <person name="Fujiyama A."/>
            <person name="Inagaki F."/>
            <person name="Takami H."/>
        </authorList>
    </citation>
    <scope>NUCLEOTIDE SEQUENCE</scope>
    <source>
        <strain evidence="5">Expedition CK06-06</strain>
    </source>
</reference>
<dbReference type="Gene3D" id="2.160.10.10">
    <property type="entry name" value="Hexapeptide repeat proteins"/>
    <property type="match status" value="1"/>
</dbReference>
<dbReference type="GO" id="GO:0008374">
    <property type="term" value="F:O-acyltransferase activity"/>
    <property type="evidence" value="ECO:0007669"/>
    <property type="project" value="TreeGrafter"/>
</dbReference>
<dbReference type="InterPro" id="IPR051159">
    <property type="entry name" value="Hexapeptide_acetyltransf"/>
</dbReference>
<evidence type="ECO:0000256" key="1">
    <source>
        <dbReference type="ARBA" id="ARBA00007274"/>
    </source>
</evidence>
<dbReference type="InterPro" id="IPR011004">
    <property type="entry name" value="Trimer_LpxA-like_sf"/>
</dbReference>
<comment type="caution">
    <text evidence="5">The sequence shown here is derived from an EMBL/GenBank/DDBJ whole genome shotgun (WGS) entry which is preliminary data.</text>
</comment>
<feature type="region of interest" description="Disordered" evidence="4">
    <location>
        <begin position="160"/>
        <end position="180"/>
    </location>
</feature>
<evidence type="ECO:0000256" key="2">
    <source>
        <dbReference type="ARBA" id="ARBA00022679"/>
    </source>
</evidence>
<comment type="similarity">
    <text evidence="1">Belongs to the transferase hexapeptide repeat family.</text>
</comment>
<dbReference type="EMBL" id="BARS01012173">
    <property type="protein sequence ID" value="GAF97742.1"/>
    <property type="molecule type" value="Genomic_DNA"/>
</dbReference>
<evidence type="ECO:0000256" key="4">
    <source>
        <dbReference type="SAM" id="MobiDB-lite"/>
    </source>
</evidence>
<keyword evidence="2" id="KW-0808">Transferase</keyword>
<dbReference type="AlphaFoldDB" id="X0UBJ6"/>
<keyword evidence="3" id="KW-0012">Acyltransferase</keyword>